<dbReference type="GO" id="GO:0009272">
    <property type="term" value="P:fungal-type cell wall biogenesis"/>
    <property type="evidence" value="ECO:0007669"/>
    <property type="project" value="TreeGrafter"/>
</dbReference>
<evidence type="ECO:0000256" key="1">
    <source>
        <dbReference type="ARBA" id="ARBA00004141"/>
    </source>
</evidence>
<dbReference type="GO" id="GO:0016020">
    <property type="term" value="C:membrane"/>
    <property type="evidence" value="ECO:0007669"/>
    <property type="project" value="UniProtKB-SubCell"/>
</dbReference>
<feature type="transmembrane region" description="Helical" evidence="8">
    <location>
        <begin position="364"/>
        <end position="389"/>
    </location>
</feature>
<feature type="region of interest" description="Disordered" evidence="7">
    <location>
        <begin position="691"/>
        <end position="758"/>
    </location>
</feature>
<feature type="transmembrane region" description="Helical" evidence="8">
    <location>
        <begin position="530"/>
        <end position="549"/>
    </location>
</feature>
<evidence type="ECO:0000256" key="7">
    <source>
        <dbReference type="SAM" id="MobiDB-lite"/>
    </source>
</evidence>
<dbReference type="InterPro" id="IPR040241">
    <property type="entry name" value="TRP_Flc/Pkd2-like"/>
</dbReference>
<feature type="transmembrane region" description="Helical" evidence="8">
    <location>
        <begin position="505"/>
        <end position="524"/>
    </location>
</feature>
<accession>U4LI10</accession>
<evidence type="ECO:0000256" key="9">
    <source>
        <dbReference type="SAM" id="SignalP"/>
    </source>
</evidence>
<keyword evidence="4 9" id="KW-0732">Signal</keyword>
<protein>
    <submittedName>
        <fullName evidence="11">Similar to Flavin carrier protein 2 acc. no. P39719</fullName>
    </submittedName>
</protein>
<dbReference type="Proteomes" id="UP000018144">
    <property type="component" value="Unassembled WGS sequence"/>
</dbReference>
<feature type="signal peptide" evidence="9">
    <location>
        <begin position="1"/>
        <end position="37"/>
    </location>
</feature>
<dbReference type="PANTHER" id="PTHR31145:SF5">
    <property type="entry name" value="DUF907 DOMAIN PROTEIN (AFU_ORTHOLOGUE AFUA_2G06100)"/>
    <property type="match status" value="1"/>
</dbReference>
<evidence type="ECO:0000259" key="10">
    <source>
        <dbReference type="SMART" id="SM01320"/>
    </source>
</evidence>
<evidence type="ECO:0000313" key="12">
    <source>
        <dbReference type="Proteomes" id="UP000018144"/>
    </source>
</evidence>
<evidence type="ECO:0000256" key="5">
    <source>
        <dbReference type="ARBA" id="ARBA00022989"/>
    </source>
</evidence>
<evidence type="ECO:0000256" key="4">
    <source>
        <dbReference type="ARBA" id="ARBA00022729"/>
    </source>
</evidence>
<feature type="transmembrane region" description="Helical" evidence="8">
    <location>
        <begin position="442"/>
        <end position="467"/>
    </location>
</feature>
<dbReference type="Pfam" id="PF14558">
    <property type="entry name" value="TRP_N"/>
    <property type="match status" value="1"/>
</dbReference>
<feature type="compositionally biased region" description="Pro residues" evidence="7">
    <location>
        <begin position="748"/>
        <end position="758"/>
    </location>
</feature>
<evidence type="ECO:0000256" key="3">
    <source>
        <dbReference type="ARBA" id="ARBA00022692"/>
    </source>
</evidence>
<dbReference type="eggNOG" id="ENOG502QTQ2">
    <property type="taxonomic scope" value="Eukaryota"/>
</dbReference>
<gene>
    <name evidence="11" type="ORF">PCON_02894</name>
</gene>
<organism evidence="11 12">
    <name type="scientific">Pyronema omphalodes (strain CBS 100304)</name>
    <name type="common">Pyronema confluens</name>
    <dbReference type="NCBI Taxonomy" id="1076935"/>
    <lineage>
        <taxon>Eukaryota</taxon>
        <taxon>Fungi</taxon>
        <taxon>Dikarya</taxon>
        <taxon>Ascomycota</taxon>
        <taxon>Pezizomycotina</taxon>
        <taxon>Pezizomycetes</taxon>
        <taxon>Pezizales</taxon>
        <taxon>Pyronemataceae</taxon>
        <taxon>Pyronema</taxon>
    </lineage>
</organism>
<dbReference type="AlphaFoldDB" id="U4LI10"/>
<dbReference type="EMBL" id="HF936373">
    <property type="protein sequence ID" value="CCX16298.1"/>
    <property type="molecule type" value="Genomic_DNA"/>
</dbReference>
<sequence>MLLRRFFPGGRSESSTLSSILKSFLVFSALAALPVQAGDVLETQGFSTCLVSNELVVTRMAIRYDRDSQTMKFDVAGTSLSQQEVTAVLQVSAYGRNVYSTEFDPCKKGIEQLCPIPQGVFAADDLMTIPPELAANIPDIAFKVPDLDGVATLILKKKDDGTELACLRSVVRNGKTASNGGAKAATAGMAAAAMMLSGIGALGAGGGATAAGVSPNFGDVMFWFQSIATDGMLSLSYPSVYRSFTDNFQWSTGLLTWDGMQRSIDNFRSQTGGNTTEMSIEWLLKNKTLVYDKDLSNGTMTGHTRRSLEFLSELYKREEMNASVNGTNLDGSKAETGAEGKIMQYANGIKAKVETLMVPNANTFMTVLLIFCILVASICVCILLFKVILEVWALFGSFPKSLTGFRKRYWLFLMSTIVRIILVLYGTWTLYCFYQFKSGDSWGAHLLAALTLLFFTGVLGFFAYRIFTVARAAKKSAEGQEQLFIHKPYMRKYGIFYDQYKSETWWIFLPLIIYAFAKGAIIALGDGHGLVQTLGQLTCEMFLLILLLWNRPYNTKAGNILNIIISCVRVLSVICLIVFVDQLGIAPDTKTVTGVALIAIQSVLTGVLAICILVNAIYGMIKENPHHKKRKEQEKLREEQNLTALDARNSLLFGANDGKGQYHQAPGSDFFYTNADAHGPAAGQIQMQDNPYHHRNFSSASGRGLIDSAAPMPSSSPNDRSPLQYDNSTYSAPHQPQQGPYEDYRNQYPPPAPGTARY</sequence>
<reference evidence="11 12" key="1">
    <citation type="journal article" date="2013" name="PLoS Genet.">
        <title>The genome and development-dependent transcriptomes of Pyronema confluens: a window into fungal evolution.</title>
        <authorList>
            <person name="Traeger S."/>
            <person name="Altegoer F."/>
            <person name="Freitag M."/>
            <person name="Gabaldon T."/>
            <person name="Kempken F."/>
            <person name="Kumar A."/>
            <person name="Marcet-Houben M."/>
            <person name="Poggeler S."/>
            <person name="Stajich J.E."/>
            <person name="Nowrousian M."/>
        </authorList>
    </citation>
    <scope>NUCLEOTIDE SEQUENCE [LARGE SCALE GENOMIC DNA]</scope>
    <source>
        <strain evidence="12">CBS 100304</strain>
        <tissue evidence="11">Vegetative mycelium</tissue>
    </source>
</reference>
<evidence type="ECO:0000313" key="11">
    <source>
        <dbReference type="EMBL" id="CCX16298.1"/>
    </source>
</evidence>
<dbReference type="Pfam" id="PF06011">
    <property type="entry name" value="TRP"/>
    <property type="match status" value="1"/>
</dbReference>
<comment type="subcellular location">
    <subcellularLocation>
        <location evidence="1">Membrane</location>
        <topology evidence="1">Multi-pass membrane protein</topology>
    </subcellularLocation>
</comment>
<evidence type="ECO:0000256" key="2">
    <source>
        <dbReference type="ARBA" id="ARBA00010642"/>
    </source>
</evidence>
<dbReference type="OrthoDB" id="2115177at2759"/>
<comment type="similarity">
    <text evidence="2">Belongs to the transient receptor potential (TRP) ion channel family.</text>
</comment>
<keyword evidence="3 8" id="KW-0812">Transmembrane</keyword>
<dbReference type="OMA" id="KSYWWIF"/>
<dbReference type="GO" id="GO:0055085">
    <property type="term" value="P:transmembrane transport"/>
    <property type="evidence" value="ECO:0007669"/>
    <property type="project" value="TreeGrafter"/>
</dbReference>
<feature type="transmembrane region" description="Helical" evidence="8">
    <location>
        <begin position="561"/>
        <end position="580"/>
    </location>
</feature>
<evidence type="ECO:0000256" key="8">
    <source>
        <dbReference type="SAM" id="Phobius"/>
    </source>
</evidence>
<feature type="chain" id="PRO_5004652052" evidence="9">
    <location>
        <begin position="38"/>
        <end position="758"/>
    </location>
</feature>
<name>U4LI10_PYROM</name>
<keyword evidence="6 8" id="KW-0472">Membrane</keyword>
<keyword evidence="5 8" id="KW-1133">Transmembrane helix</keyword>
<feature type="transmembrane region" description="Helical" evidence="8">
    <location>
        <begin position="592"/>
        <end position="621"/>
    </location>
</feature>
<dbReference type="InterPro" id="IPR010308">
    <property type="entry name" value="TRP_C"/>
</dbReference>
<dbReference type="PANTHER" id="PTHR31145">
    <property type="entry name" value="INTEGRAL MEMBRANE PROTEIN (AFU_ORTHOLOGUE AFUA_7G01610)"/>
    <property type="match status" value="1"/>
</dbReference>
<keyword evidence="12" id="KW-1185">Reference proteome</keyword>
<feature type="transmembrane region" description="Helical" evidence="8">
    <location>
        <begin position="410"/>
        <end position="436"/>
    </location>
</feature>
<dbReference type="InterPro" id="IPR032800">
    <property type="entry name" value="TRP_N"/>
</dbReference>
<dbReference type="STRING" id="1076935.U4LI10"/>
<dbReference type="SMART" id="SM01320">
    <property type="entry name" value="TRP_N"/>
    <property type="match status" value="1"/>
</dbReference>
<feature type="compositionally biased region" description="Polar residues" evidence="7">
    <location>
        <begin position="713"/>
        <end position="738"/>
    </location>
</feature>
<proteinExistence type="inferred from homology"/>
<feature type="domain" description="ML-like" evidence="10">
    <location>
        <begin position="39"/>
        <end position="178"/>
    </location>
</feature>
<evidence type="ECO:0000256" key="6">
    <source>
        <dbReference type="ARBA" id="ARBA00023136"/>
    </source>
</evidence>